<evidence type="ECO:0000313" key="3">
    <source>
        <dbReference type="EMBL" id="AFP62568.1"/>
    </source>
</evidence>
<dbReference type="eggNOG" id="ENOG502S79C">
    <property type="taxonomic scope" value="Eukaryota"/>
</dbReference>
<evidence type="ECO:0000313" key="4">
    <source>
        <dbReference type="EnsemblMetazoa" id="MDOA011204-PA"/>
    </source>
</evidence>
<dbReference type="RefSeq" id="XP_011290498.1">
    <property type="nucleotide sequence ID" value="XM_011292196.2"/>
</dbReference>
<evidence type="ECO:0000313" key="5">
    <source>
        <dbReference type="EnsemblMetazoa" id="MDOA011204-PB"/>
    </source>
</evidence>
<name>T1PGW5_MUSDO</name>
<evidence type="ECO:0000313" key="6">
    <source>
        <dbReference type="Proteomes" id="UP001652621"/>
    </source>
</evidence>
<evidence type="ECO:0000313" key="7">
    <source>
        <dbReference type="RefSeq" id="XP_011290498.1"/>
    </source>
</evidence>
<dbReference type="EnsemblMetazoa" id="MDOA011204-RA">
    <property type="protein sequence ID" value="MDOA011204-PA"/>
    <property type="gene ID" value="MDOA011204"/>
</dbReference>
<dbReference type="VEuPathDB" id="VectorBase:MDOMA2_010057"/>
<keyword evidence="6" id="KW-1185">Reference proteome</keyword>
<dbReference type="PANTHER" id="PTHR13287:SF2">
    <property type="entry name" value="ADIPOSE-SECRETED SIGNALING PROTEIN"/>
    <property type="match status" value="1"/>
</dbReference>
<gene>
    <name evidence="4" type="primary">101895767</name>
    <name evidence="7" type="synonym">LOC101895767</name>
</gene>
<comment type="similarity">
    <text evidence="1">Belongs to the ADISSP family.</text>
</comment>
<organism evidence="3">
    <name type="scientific">Musca domestica</name>
    <name type="common">House fly</name>
    <dbReference type="NCBI Taxonomy" id="7370"/>
    <lineage>
        <taxon>Eukaryota</taxon>
        <taxon>Metazoa</taxon>
        <taxon>Ecdysozoa</taxon>
        <taxon>Arthropoda</taxon>
        <taxon>Hexapoda</taxon>
        <taxon>Insecta</taxon>
        <taxon>Pterygota</taxon>
        <taxon>Neoptera</taxon>
        <taxon>Endopterygota</taxon>
        <taxon>Diptera</taxon>
        <taxon>Brachycera</taxon>
        <taxon>Muscomorpha</taxon>
        <taxon>Muscoidea</taxon>
        <taxon>Muscidae</taxon>
        <taxon>Musca</taxon>
    </lineage>
</organism>
<dbReference type="KEGG" id="mde:101895767"/>
<dbReference type="EnsemblMetazoa" id="MDOA011204-RB">
    <property type="protein sequence ID" value="MDOA011204-PB"/>
    <property type="gene ID" value="MDOA011204"/>
</dbReference>
<accession>T1PGW5</accession>
<dbReference type="EMBL" id="KA647939">
    <property type="protein sequence ID" value="AFP62568.1"/>
    <property type="molecule type" value="mRNA"/>
</dbReference>
<dbReference type="VEuPathDB" id="VectorBase:MDOA011204"/>
<dbReference type="Proteomes" id="UP001652621">
    <property type="component" value="Unplaced"/>
</dbReference>
<evidence type="ECO:0000256" key="2">
    <source>
        <dbReference type="ARBA" id="ARBA00035300"/>
    </source>
</evidence>
<dbReference type="OrthoDB" id="6246153at2759"/>
<dbReference type="PANTHER" id="PTHR13287">
    <property type="entry name" value="ADIPOSE-SECRETED SIGNALING PROTEIN"/>
    <property type="match status" value="1"/>
</dbReference>
<sequence>MSQGATLDQAGDHHVHFDVTSLKDDFENDSCVTYQRAGDTIIVSLGFLQINHRYTIDLKLPCNLFGDVSSTQFKPDVTTVPNLHCRITEFSGVKHDEHDCYEMKIEFFAYKEKLMRETLHIVNSNDDKEVLKLVIAARVLGKGKGTPMLRTGIHCIGVEKDEESEASDFPGFSKGS</sequence>
<proteinExistence type="evidence at transcript level"/>
<protein>
    <recommendedName>
        <fullName evidence="2">Adipose-secreted signaling protein</fullName>
    </recommendedName>
</protein>
<reference evidence="7" key="3">
    <citation type="submission" date="2025-04" db="UniProtKB">
        <authorList>
            <consortium name="RefSeq"/>
        </authorList>
    </citation>
    <scope>IDENTIFICATION</scope>
    <source>
        <strain evidence="7">Aabys</strain>
    </source>
</reference>
<dbReference type="InterPro" id="IPR026794">
    <property type="entry name" value="ADISSP"/>
</dbReference>
<dbReference type="Pfam" id="PF15006">
    <property type="entry name" value="DUF4517"/>
    <property type="match status" value="1"/>
</dbReference>
<dbReference type="AlphaFoldDB" id="T1PGW5"/>
<evidence type="ECO:0000256" key="1">
    <source>
        <dbReference type="ARBA" id="ARBA00035018"/>
    </source>
</evidence>
<dbReference type="GeneID" id="101895767"/>
<reference evidence="5" key="2">
    <citation type="submission" date="2021-01" db="UniProtKB">
        <authorList>
            <consortium name="EnsemblMetazoa"/>
        </authorList>
    </citation>
    <scope>IDENTIFICATION</scope>
    <source>
        <strain evidence="4">Aabys</strain>
    </source>
</reference>
<dbReference type="STRING" id="7370.T1PGW5"/>
<reference evidence="3" key="1">
    <citation type="submission" date="2012-08" db="EMBL/GenBank/DDBJ databases">
        <title>Transcriptome of adult Musca domestica launches a platform for comparative house fly gene expression and characterization of differential gene expression among resistant and susceptible house flies.</title>
        <authorList>
            <person name="Liu N."/>
            <person name="Zhang L."/>
            <person name="Li M."/>
            <person name="Reid W."/>
        </authorList>
    </citation>
    <scope>NUCLEOTIDE SEQUENCE</scope>
    <source>
        <strain evidence="3">ALHF</strain>
        <tissue evidence="3">Whole body</tissue>
    </source>
</reference>